<reference evidence="2 3" key="1">
    <citation type="submission" date="2014-12" db="EMBL/GenBank/DDBJ databases">
        <title>Complete genome sequence of Francisella guanzhouensis strain 08HL01032 isolated from air-conditioning system in China.</title>
        <authorList>
            <person name="Svensson D."/>
            <person name="Ohrman C."/>
            <person name="Backman S."/>
            <person name="Karlsson E."/>
            <person name="Nilsson E."/>
            <person name="Bystrom M."/>
            <person name="Larkeryd A."/>
            <person name="Stenberg P."/>
            <person name="Scholtz H.C."/>
            <person name="Forsman M."/>
            <person name="Sjodin A."/>
        </authorList>
    </citation>
    <scope>NUCLEOTIDE SEQUENCE [LARGE SCALE GENOMIC DNA]</scope>
    <source>
        <strain evidence="2 3">08HL01032</strain>
    </source>
</reference>
<protein>
    <submittedName>
        <fullName evidence="2">Uncharacterized protein</fullName>
    </submittedName>
</protein>
<dbReference type="OrthoDB" id="5605659at2"/>
<evidence type="ECO:0000256" key="1">
    <source>
        <dbReference type="SAM" id="Phobius"/>
    </source>
</evidence>
<name>A0A0A8E4I3_9GAMM</name>
<dbReference type="Proteomes" id="UP000031104">
    <property type="component" value="Chromosome"/>
</dbReference>
<gene>
    <name evidence="2" type="ORF">SD28_05410</name>
</gene>
<dbReference type="STRING" id="594679.SD28_05410"/>
<accession>A0A0A8E4I3</accession>
<dbReference type="RefSeq" id="WP_039124872.1">
    <property type="nucleotide sequence ID" value="NZ_CP010427.1"/>
</dbReference>
<evidence type="ECO:0000313" key="3">
    <source>
        <dbReference type="Proteomes" id="UP000031104"/>
    </source>
</evidence>
<keyword evidence="1" id="KW-0812">Transmembrane</keyword>
<dbReference type="EMBL" id="CP010427">
    <property type="protein sequence ID" value="AJC49110.1"/>
    <property type="molecule type" value="Genomic_DNA"/>
</dbReference>
<keyword evidence="3" id="KW-1185">Reference proteome</keyword>
<dbReference type="AlphaFoldDB" id="A0A0A8E4I3"/>
<evidence type="ECO:0000313" key="2">
    <source>
        <dbReference type="EMBL" id="AJC49110.1"/>
    </source>
</evidence>
<organism evidence="2 3">
    <name type="scientific">Allofrancisella guangzhouensis</name>
    <dbReference type="NCBI Taxonomy" id="594679"/>
    <lineage>
        <taxon>Bacteria</taxon>
        <taxon>Pseudomonadati</taxon>
        <taxon>Pseudomonadota</taxon>
        <taxon>Gammaproteobacteria</taxon>
        <taxon>Thiotrichales</taxon>
        <taxon>Francisellaceae</taxon>
        <taxon>Allofrancisella</taxon>
    </lineage>
</organism>
<proteinExistence type="predicted"/>
<feature type="transmembrane region" description="Helical" evidence="1">
    <location>
        <begin position="6"/>
        <end position="25"/>
    </location>
</feature>
<keyword evidence="1" id="KW-1133">Transmembrane helix</keyword>
<dbReference type="KEGG" id="fgu:SD28_05410"/>
<dbReference type="HOGENOM" id="CLU_147923_0_0_6"/>
<sequence length="144" mass="16579">MKKKLIIFAILAVAIITTFLSYYFIKLTKTEKLKESLKQEVVPSIPSDYCLITYQISKDGAKTWQKVTINDGKTPIEKNLCWEKYLQLLKNFKTNVNNDNKWYGKNSDGQLITKPVMKFSDKPFAKVKSTKKLSKNESTSSINE</sequence>
<keyword evidence="1" id="KW-0472">Membrane</keyword>